<evidence type="ECO:0000313" key="3">
    <source>
        <dbReference type="EMBL" id="RYP09787.1"/>
    </source>
</evidence>
<proteinExistence type="predicted"/>
<name>A0A4Q4TUG0_9PEZI</name>
<keyword evidence="4" id="KW-1185">Reference proteome</keyword>
<evidence type="ECO:0000313" key="4">
    <source>
        <dbReference type="Proteomes" id="UP000293360"/>
    </source>
</evidence>
<dbReference type="AlphaFoldDB" id="A0A4Q4TUG0"/>
<dbReference type="Proteomes" id="UP000293360">
    <property type="component" value="Unassembled WGS sequence"/>
</dbReference>
<feature type="compositionally biased region" description="Basic and acidic residues" evidence="1">
    <location>
        <begin position="66"/>
        <end position="105"/>
    </location>
</feature>
<gene>
    <name evidence="3" type="ORF">DL764_001041</name>
</gene>
<feature type="signal peptide" evidence="2">
    <location>
        <begin position="1"/>
        <end position="20"/>
    </location>
</feature>
<keyword evidence="2" id="KW-0732">Signal</keyword>
<organism evidence="3 4">
    <name type="scientific">Monosporascus ibericus</name>
    <dbReference type="NCBI Taxonomy" id="155417"/>
    <lineage>
        <taxon>Eukaryota</taxon>
        <taxon>Fungi</taxon>
        <taxon>Dikarya</taxon>
        <taxon>Ascomycota</taxon>
        <taxon>Pezizomycotina</taxon>
        <taxon>Sordariomycetes</taxon>
        <taxon>Xylariomycetidae</taxon>
        <taxon>Xylariales</taxon>
        <taxon>Xylariales incertae sedis</taxon>
        <taxon>Monosporascus</taxon>
    </lineage>
</organism>
<evidence type="ECO:0000256" key="1">
    <source>
        <dbReference type="SAM" id="MobiDB-lite"/>
    </source>
</evidence>
<feature type="region of interest" description="Disordered" evidence="1">
    <location>
        <begin position="18"/>
        <end position="114"/>
    </location>
</feature>
<accession>A0A4Q4TUG0</accession>
<feature type="compositionally biased region" description="Gly residues" evidence="1">
    <location>
        <begin position="53"/>
        <end position="65"/>
    </location>
</feature>
<dbReference type="OrthoDB" id="4779198at2759"/>
<evidence type="ECO:0000256" key="2">
    <source>
        <dbReference type="SAM" id="SignalP"/>
    </source>
</evidence>
<sequence>MKASIFTIILATALASTTCAAPAPTEAEKPTLIERRRGVHELDASPARDPRKGGGGLSKGGWGKDGSGKDTGKDTGKDNNNKDNNNKDNNNKDNNNKDNNNKDNNNKGSDLPVGEAGSLAWHVAQCDTSMTCNSDADCLPGCAAGCVPSTDGKKRYPPGLAKPTAIEVRRCHQQPHPPLIQTLSTAHSHRPYLTSRQRQQQQRCARELEVPRDPRRGGLGGLGKAIVELLKGLGGKENGFFGDAAVDVAARAWACDPDMECNTGRGLRTRLWQVFGFV</sequence>
<comment type="caution">
    <text evidence="3">The sequence shown here is derived from an EMBL/GenBank/DDBJ whole genome shotgun (WGS) entry which is preliminary data.</text>
</comment>
<protein>
    <submittedName>
        <fullName evidence="3">Uncharacterized protein</fullName>
    </submittedName>
</protein>
<reference evidence="3 4" key="1">
    <citation type="submission" date="2018-06" db="EMBL/GenBank/DDBJ databases">
        <title>Complete Genomes of Monosporascus.</title>
        <authorList>
            <person name="Robinson A.J."/>
            <person name="Natvig D.O."/>
        </authorList>
    </citation>
    <scope>NUCLEOTIDE SEQUENCE [LARGE SCALE GENOMIC DNA]</scope>
    <source>
        <strain evidence="3 4">CBS 110550</strain>
    </source>
</reference>
<feature type="compositionally biased region" description="Basic and acidic residues" evidence="1">
    <location>
        <begin position="26"/>
        <end position="52"/>
    </location>
</feature>
<dbReference type="EMBL" id="QJNU01000029">
    <property type="protein sequence ID" value="RYP09787.1"/>
    <property type="molecule type" value="Genomic_DNA"/>
</dbReference>
<feature type="chain" id="PRO_5020471219" evidence="2">
    <location>
        <begin position="21"/>
        <end position="278"/>
    </location>
</feature>